<gene>
    <name evidence="2" type="ORF">S01H1_18754</name>
</gene>
<sequence length="210" mass="22509">MPRRIPKDFVLLLAVLAGCTPQDTVGKPESVPATRPDLPPPAFTEKPAARREGKLVRISFAVSRFTDVAVSIENARGKAVRHLAVGVMGKNPPPPLAADSLRQSLIWDGNDDYGKPARGGPFSFRVALGLAPAFEKLIGSNPADLGSVRGLAPAPDGKLYVFHCYGAHHPHDGTTAVSVLSREGRYLKTIWPFPANLPDDKLAGVRTVKH</sequence>
<dbReference type="Gene3D" id="2.60.40.4070">
    <property type="match status" value="1"/>
</dbReference>
<dbReference type="AlphaFoldDB" id="X0T6V4"/>
<accession>X0T6V4</accession>
<reference evidence="2" key="1">
    <citation type="journal article" date="2014" name="Front. Microbiol.">
        <title>High frequency of phylogenetically diverse reductive dehalogenase-homologous genes in deep subseafloor sedimentary metagenomes.</title>
        <authorList>
            <person name="Kawai M."/>
            <person name="Futagami T."/>
            <person name="Toyoda A."/>
            <person name="Takaki Y."/>
            <person name="Nishi S."/>
            <person name="Hori S."/>
            <person name="Arai W."/>
            <person name="Tsubouchi T."/>
            <person name="Morono Y."/>
            <person name="Uchiyama I."/>
            <person name="Ito T."/>
            <person name="Fujiyama A."/>
            <person name="Inagaki F."/>
            <person name="Takami H."/>
        </authorList>
    </citation>
    <scope>NUCLEOTIDE SEQUENCE</scope>
    <source>
        <strain evidence="2">Expedition CK06-06</strain>
    </source>
</reference>
<dbReference type="EMBL" id="BARS01010055">
    <property type="protein sequence ID" value="GAF89228.1"/>
    <property type="molecule type" value="Genomic_DNA"/>
</dbReference>
<dbReference type="PROSITE" id="PS51257">
    <property type="entry name" value="PROKAR_LIPOPROTEIN"/>
    <property type="match status" value="1"/>
</dbReference>
<name>X0T6V4_9ZZZZ</name>
<protein>
    <submittedName>
        <fullName evidence="2">Uncharacterized protein</fullName>
    </submittedName>
</protein>
<feature type="non-terminal residue" evidence="2">
    <location>
        <position position="210"/>
    </location>
</feature>
<comment type="caution">
    <text evidence="2">The sequence shown here is derived from an EMBL/GenBank/DDBJ whole genome shotgun (WGS) entry which is preliminary data.</text>
</comment>
<organism evidence="2">
    <name type="scientific">marine sediment metagenome</name>
    <dbReference type="NCBI Taxonomy" id="412755"/>
    <lineage>
        <taxon>unclassified sequences</taxon>
        <taxon>metagenomes</taxon>
        <taxon>ecological metagenomes</taxon>
    </lineage>
</organism>
<evidence type="ECO:0000313" key="2">
    <source>
        <dbReference type="EMBL" id="GAF89228.1"/>
    </source>
</evidence>
<feature type="region of interest" description="Disordered" evidence="1">
    <location>
        <begin position="23"/>
        <end position="45"/>
    </location>
</feature>
<proteinExistence type="predicted"/>
<evidence type="ECO:0000256" key="1">
    <source>
        <dbReference type="SAM" id="MobiDB-lite"/>
    </source>
</evidence>